<accession>A0A1Y1W3C4</accession>
<keyword evidence="7" id="KW-1185">Reference proteome</keyword>
<dbReference type="Pfam" id="PF01399">
    <property type="entry name" value="PCI"/>
    <property type="match status" value="1"/>
</dbReference>
<dbReference type="InterPro" id="IPR049549">
    <property type="entry name" value="RPN7_PSMD6_C"/>
</dbReference>
<dbReference type="SMART" id="SM00088">
    <property type="entry name" value="PINT"/>
    <property type="match status" value="1"/>
</dbReference>
<comment type="function">
    <text evidence="2">Component of the 19S cap proteasome complex which acts as a regulatory subunit of the 26S proteasome, involved in the ATP-dependent degradation of ubiquitinated proteins.</text>
</comment>
<evidence type="ECO:0000256" key="2">
    <source>
        <dbReference type="ARBA" id="ARBA00093435"/>
    </source>
</evidence>
<evidence type="ECO:0000256" key="1">
    <source>
        <dbReference type="ARBA" id="ARBA00022942"/>
    </source>
</evidence>
<dbReference type="Pfam" id="PF21154">
    <property type="entry name" value="RPN7_PSMD6_C"/>
    <property type="match status" value="1"/>
</dbReference>
<dbReference type="PROSITE" id="PS50250">
    <property type="entry name" value="PCI"/>
    <property type="match status" value="1"/>
</dbReference>
<dbReference type="PANTHER" id="PTHR14145">
    <property type="entry name" value="26S PROTESOME SUBUNIT 6"/>
    <property type="match status" value="1"/>
</dbReference>
<dbReference type="GO" id="GO:0005838">
    <property type="term" value="C:proteasome regulatory particle"/>
    <property type="evidence" value="ECO:0007669"/>
    <property type="project" value="TreeGrafter"/>
</dbReference>
<proteinExistence type="predicted"/>
<dbReference type="Pfam" id="PF10602">
    <property type="entry name" value="RPN7"/>
    <property type="match status" value="1"/>
</dbReference>
<dbReference type="AlphaFoldDB" id="A0A1Y1W3C4"/>
<reference evidence="6 7" key="1">
    <citation type="submission" date="2016-07" db="EMBL/GenBank/DDBJ databases">
        <title>Pervasive Adenine N6-methylation of Active Genes in Fungi.</title>
        <authorList>
            <consortium name="DOE Joint Genome Institute"/>
            <person name="Mondo S.J."/>
            <person name="Dannebaum R.O."/>
            <person name="Kuo R.C."/>
            <person name="Labutti K."/>
            <person name="Haridas S."/>
            <person name="Kuo A."/>
            <person name="Salamov A."/>
            <person name="Ahrendt S.R."/>
            <person name="Lipzen A."/>
            <person name="Sullivan W."/>
            <person name="Andreopoulos W.B."/>
            <person name="Clum A."/>
            <person name="Lindquist E."/>
            <person name="Daum C."/>
            <person name="Ramamoorthy G.K."/>
            <person name="Gryganskyi A."/>
            <person name="Culley D."/>
            <person name="Magnuson J.K."/>
            <person name="James T.Y."/>
            <person name="O'Malley M.A."/>
            <person name="Stajich J.E."/>
            <person name="Spatafora J.W."/>
            <person name="Visel A."/>
            <person name="Grigoriev I.V."/>
        </authorList>
    </citation>
    <scope>NUCLEOTIDE SEQUENCE [LARGE SCALE GENOMIC DNA]</scope>
    <source>
        <strain evidence="6 7">ATCC 12442</strain>
    </source>
</reference>
<feature type="coiled-coil region" evidence="4">
    <location>
        <begin position="71"/>
        <end position="105"/>
    </location>
</feature>
<dbReference type="SUPFAM" id="SSF46785">
    <property type="entry name" value="Winged helix' DNA-binding domain"/>
    <property type="match status" value="1"/>
</dbReference>
<dbReference type="Gene3D" id="1.25.40.570">
    <property type="match status" value="1"/>
</dbReference>
<name>A0A1Y1W3C4_9FUNG</name>
<evidence type="ECO:0000256" key="4">
    <source>
        <dbReference type="SAM" id="Coils"/>
    </source>
</evidence>
<evidence type="ECO:0000256" key="3">
    <source>
        <dbReference type="ARBA" id="ARBA00093502"/>
    </source>
</evidence>
<dbReference type="OrthoDB" id="1452at2759"/>
<dbReference type="STRING" id="61395.A0A1Y1W3C4"/>
<dbReference type="InterPro" id="IPR045135">
    <property type="entry name" value="Rpn7_N"/>
</dbReference>
<dbReference type="GeneID" id="63808246"/>
<sequence length="388" mass="44289">MSEETAVFAKKPELSLAQHRFALLNSAPEQRQEHAQALIEGIKADKMVAFYKKLVAENALPEDAALVKELEAAYTAELASLDKNIEEAKEEHGELEQNESSIHRAVFLAQIGSEEKAQAEYEEILNRPTTTLNQKLDIVFGKLRLSMFYDRPHQVQRELERASELIDRGGDWDRRNRLKAYECVWRASQRQFKEASQLFIDCLSTYASPELMSLTDFVCHGALACAVVLPRGDLKKKVIDAPEVVEVIHHIPNVERLMRALFDCRYADFFRALAGVETDHLNVSRYLYAHRRFYTREMRIRAYAQHLESYLSLTIKSMAEAFGVSEEFIDKELARFIAAGRLHCVIDKVGGIVETNRPDTKNEQYQATIKQGDLLLNRVQKLSGIISV</sequence>
<dbReference type="InterPro" id="IPR000717">
    <property type="entry name" value="PCI_dom"/>
</dbReference>
<comment type="subunit">
    <text evidence="3">The 26S proteasome is composed of a core protease, known as the 20S proteasome, capped at one or both ends by the 19S regulatory complex (RC). The RC is composed of at least 18 different subunits in two subcomplexes, the base and the lid, which form the portions proximal and distal to the 20S proteolytic core, respectively. Component of the lid subcomplex of the 19S RC.</text>
</comment>
<dbReference type="Proteomes" id="UP000193922">
    <property type="component" value="Unassembled WGS sequence"/>
</dbReference>
<keyword evidence="4" id="KW-0175">Coiled coil</keyword>
<organism evidence="6 7">
    <name type="scientific">Linderina pennispora</name>
    <dbReference type="NCBI Taxonomy" id="61395"/>
    <lineage>
        <taxon>Eukaryota</taxon>
        <taxon>Fungi</taxon>
        <taxon>Fungi incertae sedis</taxon>
        <taxon>Zoopagomycota</taxon>
        <taxon>Kickxellomycotina</taxon>
        <taxon>Kickxellomycetes</taxon>
        <taxon>Kickxellales</taxon>
        <taxon>Kickxellaceae</taxon>
        <taxon>Linderina</taxon>
    </lineage>
</organism>
<dbReference type="RefSeq" id="XP_040741738.1">
    <property type="nucleotide sequence ID" value="XM_040891598.1"/>
</dbReference>
<dbReference type="FunFam" id="1.25.40.570:FF:000005">
    <property type="entry name" value="26S proteasome regulatory subunit N7"/>
    <property type="match status" value="1"/>
</dbReference>
<feature type="domain" description="PCI" evidence="5">
    <location>
        <begin position="191"/>
        <end position="360"/>
    </location>
</feature>
<dbReference type="PANTHER" id="PTHR14145:SF1">
    <property type="entry name" value="26S PROTEASOME NON-ATPASE REGULATORY SUBUNIT 6"/>
    <property type="match status" value="1"/>
</dbReference>
<keyword evidence="1" id="KW-0647">Proteasome</keyword>
<evidence type="ECO:0000313" key="6">
    <source>
        <dbReference type="EMBL" id="ORX67892.1"/>
    </source>
</evidence>
<dbReference type="EMBL" id="MCFD01000011">
    <property type="protein sequence ID" value="ORX67892.1"/>
    <property type="molecule type" value="Genomic_DNA"/>
</dbReference>
<gene>
    <name evidence="6" type="ORF">DL89DRAFT_38210</name>
</gene>
<dbReference type="InterPro" id="IPR019585">
    <property type="entry name" value="Rpn7/CSN1"/>
</dbReference>
<evidence type="ECO:0000259" key="5">
    <source>
        <dbReference type="PROSITE" id="PS50250"/>
    </source>
</evidence>
<evidence type="ECO:0000313" key="7">
    <source>
        <dbReference type="Proteomes" id="UP000193922"/>
    </source>
</evidence>
<comment type="caution">
    <text evidence="6">The sequence shown here is derived from an EMBL/GenBank/DDBJ whole genome shotgun (WGS) entry which is preliminary data.</text>
</comment>
<dbReference type="GO" id="GO:0043161">
    <property type="term" value="P:proteasome-mediated ubiquitin-dependent protein catabolic process"/>
    <property type="evidence" value="ECO:0007669"/>
    <property type="project" value="TreeGrafter"/>
</dbReference>
<dbReference type="InterPro" id="IPR036390">
    <property type="entry name" value="WH_DNA-bd_sf"/>
</dbReference>
<protein>
    <submittedName>
        <fullName evidence="6">PCI-domain-containing protein</fullName>
    </submittedName>
</protein>